<keyword evidence="8" id="KW-1185">Reference proteome</keyword>
<feature type="transmembrane region" description="Helical" evidence="5">
    <location>
        <begin position="428"/>
        <end position="449"/>
    </location>
</feature>
<evidence type="ECO:0000256" key="5">
    <source>
        <dbReference type="SAM" id="Phobius"/>
    </source>
</evidence>
<reference evidence="9" key="3">
    <citation type="submission" date="2025-04" db="UniProtKB">
        <authorList>
            <consortium name="RefSeq"/>
        </authorList>
    </citation>
    <scope>IDENTIFICATION</scope>
    <source>
        <strain evidence="9">CBS 304.34</strain>
    </source>
</reference>
<keyword evidence="2 5" id="KW-0812">Transmembrane</keyword>
<dbReference type="RefSeq" id="XP_033577442.1">
    <property type="nucleotide sequence ID" value="XM_033728057.1"/>
</dbReference>
<evidence type="ECO:0000256" key="4">
    <source>
        <dbReference type="ARBA" id="ARBA00023136"/>
    </source>
</evidence>
<comment type="subcellular location">
    <subcellularLocation>
        <location evidence="1">Membrane</location>
        <topology evidence="1">Multi-pass membrane protein</topology>
    </subcellularLocation>
</comment>
<reference evidence="7 9" key="1">
    <citation type="journal article" date="2020" name="Stud. Mycol.">
        <title>101 Dothideomycetes genomes: a test case for predicting lifestyles and emergence of pathogens.</title>
        <authorList>
            <person name="Haridas S."/>
            <person name="Albert R."/>
            <person name="Binder M."/>
            <person name="Bloem J."/>
            <person name="Labutti K."/>
            <person name="Salamov A."/>
            <person name="Andreopoulos B."/>
            <person name="Baker S."/>
            <person name="Barry K."/>
            <person name="Bills G."/>
            <person name="Bluhm B."/>
            <person name="Cannon C."/>
            <person name="Castanera R."/>
            <person name="Culley D."/>
            <person name="Daum C."/>
            <person name="Ezra D."/>
            <person name="Gonzalez J."/>
            <person name="Henrissat B."/>
            <person name="Kuo A."/>
            <person name="Liang C."/>
            <person name="Lipzen A."/>
            <person name="Lutzoni F."/>
            <person name="Magnuson J."/>
            <person name="Mondo S."/>
            <person name="Nolan M."/>
            <person name="Ohm R."/>
            <person name="Pangilinan J."/>
            <person name="Park H.-J."/>
            <person name="Ramirez L."/>
            <person name="Alfaro M."/>
            <person name="Sun H."/>
            <person name="Tritt A."/>
            <person name="Yoshinaga Y."/>
            <person name="Zwiers L.-H."/>
            <person name="Turgeon B."/>
            <person name="Goodwin S."/>
            <person name="Spatafora J."/>
            <person name="Crous P."/>
            <person name="Grigoriev I."/>
        </authorList>
    </citation>
    <scope>NUCLEOTIDE SEQUENCE</scope>
    <source>
        <strain evidence="7 9">CBS 304.34</strain>
    </source>
</reference>
<accession>A0A6A6YPM7</accession>
<dbReference type="AlphaFoldDB" id="A0A6A6YPM7"/>
<proteinExistence type="predicted"/>
<reference evidence="9" key="2">
    <citation type="submission" date="2020-04" db="EMBL/GenBank/DDBJ databases">
        <authorList>
            <consortium name="NCBI Genome Project"/>
        </authorList>
    </citation>
    <scope>NUCLEOTIDE SEQUENCE</scope>
    <source>
        <strain evidence="9">CBS 304.34</strain>
    </source>
</reference>
<dbReference type="Gene3D" id="1.20.58.340">
    <property type="entry name" value="Magnesium transport protein CorA, transmembrane region"/>
    <property type="match status" value="1"/>
</dbReference>
<dbReference type="SUPFAM" id="SSF144083">
    <property type="entry name" value="Magnesium transport protein CorA, transmembrane region"/>
    <property type="match status" value="1"/>
</dbReference>
<keyword evidence="3 5" id="KW-1133">Transmembrane helix</keyword>
<dbReference type="OrthoDB" id="5396681at2759"/>
<sequence length="509" mass="58633">MARSSVEASEDWENYPRNLIQHSFYVDENKCNVRLTQDSERLFVPEKDSEVWVFDVGEPFKGIGNGDGEERAVELFKIKGSPQLSSFLKTRRQTVVISIRQSFSWSRLKISEEGLKRLFTNLRVHPNFLDVVHVFGEKTEPVEETFLTFFYHPIFQRPIVQIEDVPDYGGYEIGYNIKYVAGHGRPFLKDPYVIRETGIYQKFWNTSASKQGCNWVLIHASDALEERAKNLFKSPWKTACPVQFQMHVMILLFVSDTWRPFISFNEELFWKLRQRGFLTDIKGPKSTGDFEADFTDVRSLQALTDKMRQISHTLGLNIQLATQLKASINRVRQMPIPDALPLECFEEFDSHIDFFIFQQKTHSARVECLIARAQGVSTLIQNILDIRNADNNNRLNHAVHDIAEQGIKENQLIKRITRQSMLDTKSMVVIAFVSAVFLPATFIATLFGSNFFGFVSAGDHHMIAVADNVWIYIVTALGTSGLTVLISGWWWRKTRNETDQSKNDDECFM</sequence>
<dbReference type="GeneID" id="54468950"/>
<protein>
    <recommendedName>
        <fullName evidence="6">CorA-like transporter domain-containing protein</fullName>
    </recommendedName>
</protein>
<evidence type="ECO:0000313" key="8">
    <source>
        <dbReference type="Proteomes" id="UP000504636"/>
    </source>
</evidence>
<evidence type="ECO:0000256" key="3">
    <source>
        <dbReference type="ARBA" id="ARBA00022989"/>
    </source>
</evidence>
<evidence type="ECO:0000259" key="6">
    <source>
        <dbReference type="Pfam" id="PF26616"/>
    </source>
</evidence>
<organism evidence="7">
    <name type="scientific">Mytilinidion resinicola</name>
    <dbReference type="NCBI Taxonomy" id="574789"/>
    <lineage>
        <taxon>Eukaryota</taxon>
        <taxon>Fungi</taxon>
        <taxon>Dikarya</taxon>
        <taxon>Ascomycota</taxon>
        <taxon>Pezizomycotina</taxon>
        <taxon>Dothideomycetes</taxon>
        <taxon>Pleosporomycetidae</taxon>
        <taxon>Mytilinidiales</taxon>
        <taxon>Mytilinidiaceae</taxon>
        <taxon>Mytilinidion</taxon>
    </lineage>
</organism>
<keyword evidence="4 5" id="KW-0472">Membrane</keyword>
<evidence type="ECO:0000256" key="1">
    <source>
        <dbReference type="ARBA" id="ARBA00004141"/>
    </source>
</evidence>
<evidence type="ECO:0000313" key="9">
    <source>
        <dbReference type="RefSeq" id="XP_033577442.1"/>
    </source>
</evidence>
<dbReference type="InterPro" id="IPR058257">
    <property type="entry name" value="CorA-like_dom"/>
</dbReference>
<feature type="transmembrane region" description="Helical" evidence="5">
    <location>
        <begin position="469"/>
        <end position="491"/>
    </location>
</feature>
<name>A0A6A6YPM7_9PEZI</name>
<dbReference type="InterPro" id="IPR045863">
    <property type="entry name" value="CorA_TM1_TM2"/>
</dbReference>
<dbReference type="GO" id="GO:0016020">
    <property type="term" value="C:membrane"/>
    <property type="evidence" value="ECO:0007669"/>
    <property type="project" value="UniProtKB-SubCell"/>
</dbReference>
<dbReference type="Pfam" id="PF26616">
    <property type="entry name" value="CorA-like"/>
    <property type="match status" value="1"/>
</dbReference>
<feature type="domain" description="CorA-like transporter" evidence="6">
    <location>
        <begin position="8"/>
        <end position="269"/>
    </location>
</feature>
<dbReference type="Proteomes" id="UP000504636">
    <property type="component" value="Unplaced"/>
</dbReference>
<evidence type="ECO:0000256" key="2">
    <source>
        <dbReference type="ARBA" id="ARBA00022692"/>
    </source>
</evidence>
<dbReference type="EMBL" id="MU003700">
    <property type="protein sequence ID" value="KAF2810478.1"/>
    <property type="molecule type" value="Genomic_DNA"/>
</dbReference>
<evidence type="ECO:0000313" key="7">
    <source>
        <dbReference type="EMBL" id="KAF2810478.1"/>
    </source>
</evidence>
<gene>
    <name evidence="7 9" type="ORF">BDZ99DRAFT_571050</name>
</gene>